<accession>A0ABS7K102</accession>
<gene>
    <name evidence="1" type="ORF">H0185_03595</name>
</gene>
<sequence length="81" mass="9169">MTEKDQETMKDVLMKLPPNYTVGTLYVNGAMISVARFVNYSKGLAYFIGPDLELILIDGDKIDGMSFATEECCEDEEEEYE</sequence>
<comment type="caution">
    <text evidence="1">The sequence shown here is derived from an EMBL/GenBank/DDBJ whole genome shotgun (WGS) entry which is preliminary data.</text>
</comment>
<dbReference type="RefSeq" id="WP_221871274.1">
    <property type="nucleotide sequence ID" value="NZ_JACWFH010000007.1"/>
</dbReference>
<protein>
    <submittedName>
        <fullName evidence="1">Uncharacterized protein</fullName>
    </submittedName>
</protein>
<evidence type="ECO:0000313" key="1">
    <source>
        <dbReference type="EMBL" id="MBY0095888.1"/>
    </source>
</evidence>
<reference evidence="1 2" key="1">
    <citation type="submission" date="2020-07" db="EMBL/GenBank/DDBJ databases">
        <title>Fungal Genomes of the International Space Station.</title>
        <authorList>
            <person name="Seuylemezian A."/>
            <person name="Singh N.K."/>
            <person name="Wood J."/>
            <person name="Venkateswaran K."/>
        </authorList>
    </citation>
    <scope>NUCLEOTIDE SEQUENCE [LARGE SCALE GENOMIC DNA]</scope>
    <source>
        <strain evidence="1 2">PL-B2</strain>
    </source>
</reference>
<dbReference type="EMBL" id="JACWFH010000007">
    <property type="protein sequence ID" value="MBY0095888.1"/>
    <property type="molecule type" value="Genomic_DNA"/>
</dbReference>
<proteinExistence type="predicted"/>
<name>A0ABS7K102_9BACI</name>
<dbReference type="Proteomes" id="UP000769780">
    <property type="component" value="Unassembled WGS sequence"/>
</dbReference>
<evidence type="ECO:0000313" key="2">
    <source>
        <dbReference type="Proteomes" id="UP000769780"/>
    </source>
</evidence>
<keyword evidence="2" id="KW-1185">Reference proteome</keyword>
<organism evidence="1 2">
    <name type="scientific">Mesobacillus maritimus</name>
    <dbReference type="NCBI Taxonomy" id="1643336"/>
    <lineage>
        <taxon>Bacteria</taxon>
        <taxon>Bacillati</taxon>
        <taxon>Bacillota</taxon>
        <taxon>Bacilli</taxon>
        <taxon>Bacillales</taxon>
        <taxon>Bacillaceae</taxon>
        <taxon>Mesobacillus</taxon>
    </lineage>
</organism>